<accession>A0A4Y2WMJ9</accession>
<name>A0A4Y2WMJ9_ARAVE</name>
<gene>
    <name evidence="1" type="ORF">AVEN_262993_1</name>
</gene>
<dbReference type="Proteomes" id="UP000499080">
    <property type="component" value="Unassembled WGS sequence"/>
</dbReference>
<dbReference type="EMBL" id="BGPR01062957">
    <property type="protein sequence ID" value="GBO38291.1"/>
    <property type="molecule type" value="Genomic_DNA"/>
</dbReference>
<reference evidence="1 2" key="1">
    <citation type="journal article" date="2019" name="Sci. Rep.">
        <title>Orb-weaving spider Araneus ventricosus genome elucidates the spidroin gene catalogue.</title>
        <authorList>
            <person name="Kono N."/>
            <person name="Nakamura H."/>
            <person name="Ohtoshi R."/>
            <person name="Moran D.A.P."/>
            <person name="Shinohara A."/>
            <person name="Yoshida Y."/>
            <person name="Fujiwara M."/>
            <person name="Mori M."/>
            <person name="Tomita M."/>
            <person name="Arakawa K."/>
        </authorList>
    </citation>
    <scope>NUCLEOTIDE SEQUENCE [LARGE SCALE GENOMIC DNA]</scope>
</reference>
<proteinExistence type="predicted"/>
<dbReference type="AlphaFoldDB" id="A0A4Y2WMJ9"/>
<evidence type="ECO:0000313" key="1">
    <source>
        <dbReference type="EMBL" id="GBO38291.1"/>
    </source>
</evidence>
<sequence length="53" mass="5791">MPEARVPLKQCVLTLRLQEEIPQPPSEVGALFGMVTEEGLTCVGREGGIFFCL</sequence>
<protein>
    <submittedName>
        <fullName evidence="1">Uncharacterized protein</fullName>
    </submittedName>
</protein>
<comment type="caution">
    <text evidence="1">The sequence shown here is derived from an EMBL/GenBank/DDBJ whole genome shotgun (WGS) entry which is preliminary data.</text>
</comment>
<keyword evidence="2" id="KW-1185">Reference proteome</keyword>
<organism evidence="1 2">
    <name type="scientific">Araneus ventricosus</name>
    <name type="common">Orbweaver spider</name>
    <name type="synonym">Epeira ventricosa</name>
    <dbReference type="NCBI Taxonomy" id="182803"/>
    <lineage>
        <taxon>Eukaryota</taxon>
        <taxon>Metazoa</taxon>
        <taxon>Ecdysozoa</taxon>
        <taxon>Arthropoda</taxon>
        <taxon>Chelicerata</taxon>
        <taxon>Arachnida</taxon>
        <taxon>Araneae</taxon>
        <taxon>Araneomorphae</taxon>
        <taxon>Entelegynae</taxon>
        <taxon>Araneoidea</taxon>
        <taxon>Araneidae</taxon>
        <taxon>Araneus</taxon>
    </lineage>
</organism>
<evidence type="ECO:0000313" key="2">
    <source>
        <dbReference type="Proteomes" id="UP000499080"/>
    </source>
</evidence>
<feature type="non-terminal residue" evidence="1">
    <location>
        <position position="53"/>
    </location>
</feature>